<accession>A0A136JAP0</accession>
<name>A0A136JAP0_9PEZI</name>
<sequence length="550" mass="58942">MADERLPEPAAGSAAASEQGPDAVPSIAKIRDLLQSKDDTSRFVGLALLKSVLDNSPDLQQDGEVIQSLWNSISPKFLARLLKTGSHPGSDGSQARDMLDLAVAVLHTFAVLLPDAAKRDDKLLNKIPALVAAVLYSLDLDLIPQTPSWLNAVVTLIPYTNCAGTLLLLYPETMPSLLFRGDASTSSKPFSFLFISLIMVDIRATLPSLLDQLNDSSYPQTSRRLTSAMDILTAFIGHLIAYIERLDGSQSSAPTVSTTEAFNLEPDLMIKLSKSIAETVSLTMEFLRDRWDAAVAGAQGLHVEARAGQAHTSSGSHKTLAWDSKGDNASTDPLTLSAIRAIALWLRDDDGDTLREQGAGLVDMLLELYQSSTPTPTKSNPQGLDYRLPALTALEGILRTSVGIEAFNTENGWQILTKDLLAVLSNASDLASISMVDAIRGTRIVFVLGLVIETERNTPESWMDVVTGVAALSVPAEPAFLQDPATVDLFVDVVWLAASLLRGASAGMRARYVHSISAMRGISQQLKEALDPASKSASELTEAHAILGGM</sequence>
<feature type="region of interest" description="Disordered" evidence="1">
    <location>
        <begin position="1"/>
        <end position="23"/>
    </location>
</feature>
<feature type="compositionally biased region" description="Low complexity" evidence="1">
    <location>
        <begin position="8"/>
        <end position="20"/>
    </location>
</feature>
<proteinExistence type="predicted"/>
<evidence type="ECO:0000313" key="2">
    <source>
        <dbReference type="EMBL" id="KXJ94259.1"/>
    </source>
</evidence>
<dbReference type="Pfam" id="PF05536">
    <property type="entry name" value="Neurochondrin"/>
    <property type="match status" value="2"/>
</dbReference>
<dbReference type="InParanoid" id="A0A136JAP0"/>
<reference evidence="3" key="1">
    <citation type="submission" date="2016-02" db="EMBL/GenBank/DDBJ databases">
        <title>Draft genome sequence of Microdochium bolleyi, a fungal endophyte of beachgrass.</title>
        <authorList>
            <consortium name="DOE Joint Genome Institute"/>
            <person name="David A.S."/>
            <person name="May G."/>
            <person name="Haridas S."/>
            <person name="Lim J."/>
            <person name="Wang M."/>
            <person name="Labutti K."/>
            <person name="Lipzen A."/>
            <person name="Barry K."/>
            <person name="Grigoriev I.V."/>
        </authorList>
    </citation>
    <scope>NUCLEOTIDE SEQUENCE [LARGE SCALE GENOMIC DNA]</scope>
    <source>
        <strain evidence="3">J235TASD1</strain>
    </source>
</reference>
<organism evidence="2 3">
    <name type="scientific">Microdochium bolleyi</name>
    <dbReference type="NCBI Taxonomy" id="196109"/>
    <lineage>
        <taxon>Eukaryota</taxon>
        <taxon>Fungi</taxon>
        <taxon>Dikarya</taxon>
        <taxon>Ascomycota</taxon>
        <taxon>Pezizomycotina</taxon>
        <taxon>Sordariomycetes</taxon>
        <taxon>Xylariomycetidae</taxon>
        <taxon>Xylariales</taxon>
        <taxon>Microdochiaceae</taxon>
        <taxon>Microdochium</taxon>
    </lineage>
</organism>
<dbReference type="PANTHER" id="PTHR13109:SF7">
    <property type="entry name" value="NEUROCHONDRIN"/>
    <property type="match status" value="1"/>
</dbReference>
<evidence type="ECO:0000313" key="3">
    <source>
        <dbReference type="Proteomes" id="UP000070501"/>
    </source>
</evidence>
<protein>
    <submittedName>
        <fullName evidence="2">Neurochondrin-domain-containing protein</fullName>
    </submittedName>
</protein>
<evidence type="ECO:0000256" key="1">
    <source>
        <dbReference type="SAM" id="MobiDB-lite"/>
    </source>
</evidence>
<dbReference type="STRING" id="196109.A0A136JAP0"/>
<dbReference type="OrthoDB" id="8962942at2759"/>
<dbReference type="PANTHER" id="PTHR13109">
    <property type="entry name" value="NEUROCHONDRIN"/>
    <property type="match status" value="1"/>
</dbReference>
<dbReference type="InterPro" id="IPR008709">
    <property type="entry name" value="Neurochondrin"/>
</dbReference>
<dbReference type="Proteomes" id="UP000070501">
    <property type="component" value="Unassembled WGS sequence"/>
</dbReference>
<gene>
    <name evidence="2" type="ORF">Micbo1qcDRAFT_193473</name>
</gene>
<dbReference type="AlphaFoldDB" id="A0A136JAP0"/>
<dbReference type="EMBL" id="KQ964247">
    <property type="protein sequence ID" value="KXJ94259.1"/>
    <property type="molecule type" value="Genomic_DNA"/>
</dbReference>
<keyword evidence="3" id="KW-1185">Reference proteome</keyword>